<dbReference type="EMBL" id="CACVKT020003597">
    <property type="protein sequence ID" value="CAC5384587.1"/>
    <property type="molecule type" value="Genomic_DNA"/>
</dbReference>
<proteinExistence type="predicted"/>
<sequence>MDTVSAYEEVSFNHVKTVRHNNCSLLLTSEDVVKSVQTLEKIWLEQDFLQFFMSGKTNQMPDLTFPKEKETTMPQQRNFGGLRITVKSFTKLVRELLSEPGVQYVLSGKFSQDPLEIYFSKQRGCGGNNDNPTVLDFNRNARNIFVAGTAMSIRAARGNCSVDPNDGMPVCGAPLQRRQKPR</sequence>
<feature type="domain" description="Transposable element P transposase-like RNase H C-terminal" evidence="1">
    <location>
        <begin position="109"/>
        <end position="138"/>
    </location>
</feature>
<dbReference type="AlphaFoldDB" id="A0A6J8BQM1"/>
<dbReference type="OrthoDB" id="6125384at2759"/>
<accession>A0A6J8BQM1</accession>
<organism evidence="2 3">
    <name type="scientific">Mytilus coruscus</name>
    <name type="common">Sea mussel</name>
    <dbReference type="NCBI Taxonomy" id="42192"/>
    <lineage>
        <taxon>Eukaryota</taxon>
        <taxon>Metazoa</taxon>
        <taxon>Spiralia</taxon>
        <taxon>Lophotrochozoa</taxon>
        <taxon>Mollusca</taxon>
        <taxon>Bivalvia</taxon>
        <taxon>Autobranchia</taxon>
        <taxon>Pteriomorphia</taxon>
        <taxon>Mytilida</taxon>
        <taxon>Mytiloidea</taxon>
        <taxon>Mytilidae</taxon>
        <taxon>Mytilinae</taxon>
        <taxon>Mytilus</taxon>
    </lineage>
</organism>
<reference evidence="2 3" key="1">
    <citation type="submission" date="2020-06" db="EMBL/GenBank/DDBJ databases">
        <authorList>
            <person name="Li R."/>
            <person name="Bekaert M."/>
        </authorList>
    </citation>
    <scope>NUCLEOTIDE SEQUENCE [LARGE SCALE GENOMIC DNA]</scope>
    <source>
        <strain evidence="3">wild</strain>
    </source>
</reference>
<evidence type="ECO:0000313" key="2">
    <source>
        <dbReference type="EMBL" id="CAC5384587.1"/>
    </source>
</evidence>
<gene>
    <name evidence="2" type="ORF">MCOR_20210</name>
</gene>
<dbReference type="InterPro" id="IPR048367">
    <property type="entry name" value="TNP-like_RNaseH_C"/>
</dbReference>
<dbReference type="Proteomes" id="UP000507470">
    <property type="component" value="Unassembled WGS sequence"/>
</dbReference>
<protein>
    <recommendedName>
        <fullName evidence="1">Transposable element P transposase-like RNase H C-terminal domain-containing protein</fullName>
    </recommendedName>
</protein>
<evidence type="ECO:0000313" key="3">
    <source>
        <dbReference type="Proteomes" id="UP000507470"/>
    </source>
</evidence>
<evidence type="ECO:0000259" key="1">
    <source>
        <dbReference type="Pfam" id="PF21789"/>
    </source>
</evidence>
<keyword evidence="3" id="KW-1185">Reference proteome</keyword>
<dbReference type="Pfam" id="PF21789">
    <property type="entry name" value="TNP-like_RNaseH_C"/>
    <property type="match status" value="1"/>
</dbReference>
<name>A0A6J8BQM1_MYTCO</name>